<feature type="repeat" description="TPR" evidence="3">
    <location>
        <begin position="446"/>
        <end position="479"/>
    </location>
</feature>
<dbReference type="Gene3D" id="1.20.1050.10">
    <property type="match status" value="1"/>
</dbReference>
<dbReference type="InterPro" id="IPR036249">
    <property type="entry name" value="Thioredoxin-like_sf"/>
</dbReference>
<dbReference type="Gene3D" id="1.25.40.10">
    <property type="entry name" value="Tetratricopeptide repeat domain"/>
    <property type="match status" value="5"/>
</dbReference>
<dbReference type="SUPFAM" id="SSF56399">
    <property type="entry name" value="ADP-ribosylation"/>
    <property type="match status" value="1"/>
</dbReference>
<protein>
    <submittedName>
        <fullName evidence="4">Uncharacterized protein</fullName>
    </submittedName>
</protein>
<feature type="repeat" description="TPR" evidence="3">
    <location>
        <begin position="572"/>
        <end position="605"/>
    </location>
</feature>
<dbReference type="SUPFAM" id="SSF52833">
    <property type="entry name" value="Thioredoxin-like"/>
    <property type="match status" value="1"/>
</dbReference>
<evidence type="ECO:0000313" key="5">
    <source>
        <dbReference type="Proteomes" id="UP000663844"/>
    </source>
</evidence>
<evidence type="ECO:0000256" key="1">
    <source>
        <dbReference type="ARBA" id="ARBA00022737"/>
    </source>
</evidence>
<evidence type="ECO:0000313" key="4">
    <source>
        <dbReference type="EMBL" id="CAF3735615.1"/>
    </source>
</evidence>
<dbReference type="PANTHER" id="PTHR45641">
    <property type="entry name" value="TETRATRICOPEPTIDE REPEAT PROTEIN (AFU_ORTHOLOGUE AFUA_6G03870)"/>
    <property type="match status" value="1"/>
</dbReference>
<reference evidence="4" key="1">
    <citation type="submission" date="2021-02" db="EMBL/GenBank/DDBJ databases">
        <authorList>
            <person name="Nowell W R."/>
        </authorList>
    </citation>
    <scope>NUCLEOTIDE SEQUENCE</scope>
</reference>
<dbReference type="PROSITE" id="PS51996">
    <property type="entry name" value="TR_MART"/>
    <property type="match status" value="1"/>
</dbReference>
<dbReference type="PANTHER" id="PTHR45641:SF1">
    <property type="entry name" value="AAA+ ATPASE DOMAIN-CONTAINING PROTEIN"/>
    <property type="match status" value="1"/>
</dbReference>
<dbReference type="InterPro" id="IPR036282">
    <property type="entry name" value="Glutathione-S-Trfase_C_sf"/>
</dbReference>
<dbReference type="Pfam" id="PF13424">
    <property type="entry name" value="TPR_12"/>
    <property type="match status" value="5"/>
</dbReference>
<feature type="repeat" description="TPR" evidence="3">
    <location>
        <begin position="488"/>
        <end position="521"/>
    </location>
</feature>
<keyword evidence="1" id="KW-0677">Repeat</keyword>
<feature type="repeat" description="TPR" evidence="3">
    <location>
        <begin position="530"/>
        <end position="563"/>
    </location>
</feature>
<dbReference type="Gene3D" id="3.90.176.10">
    <property type="entry name" value="Toxin ADP-ribosyltransferase, Chain A, domain 1"/>
    <property type="match status" value="1"/>
</dbReference>
<accession>A0A818X7T6</accession>
<dbReference type="AlphaFoldDB" id="A0A818X7T6"/>
<feature type="repeat" description="TPR" evidence="3">
    <location>
        <begin position="362"/>
        <end position="395"/>
    </location>
</feature>
<dbReference type="PROSITE" id="PS50293">
    <property type="entry name" value="TPR_REGION"/>
    <property type="match status" value="1"/>
</dbReference>
<name>A0A818X7T6_9BILA</name>
<sequence length="1169" mass="135367">MKDVYEALKQDIHRFYDNLAPISIIKPSATINRDELNQSFMYTKLLKEIILDMPYDDNAKEEFVNYCRPRYADNDSGMKLLHEFREKYDQSSSIWWYTRDCFIYELLNKALRIQDTEVVMKMGFFLRDLHRQIEQSCVSVNDPNYRNLFRGQGISLTDFNKMKYSEGGLLSFNSFLSTSVDSSIGYLFADSARQNPAQVGILFHMEIDMSIPTVSFTSVRETSYFRDGEEEILFSMHTVFRINSMRELDDRLWQINLTLTNDTDPLLTNLIDYMREEIKGSTPVHRMGQLMIKIGEFEKAEELYNALLDQTSDLDQEEIANLNHQLGFIKTAKGDLTNAFSSYKKALQIMQNNPSTNPPDLATVYHNIGLIHKSLGEYSEARSYLEKTLVIEQKFLSADDQKLGTTYCNIGLLNNDMGEYEASLECYRKALAIQQKSLPSNHPFLSSTYNNIALAYSNKGEYSNALIWYEKTLEIQDKTLPSKHPLQATTYCNIGSVYRSMEEYSTSLSHYKKALAIEEESFSSDNFSLATTYTNIGLLYGDMDDYSTALSYQKRALEIQNKSLPSNHPNIATTYNNFGFVHDKLGEYSTALFYYTKALKIQQKQLGFNRCDLATTYNNIGAVYYSMEDYSNSLVYYQRALKIRRISLSSNHPDLCSTYNNIGLTHSTIGQYTEAFTNFEKALEIQQRSSLSNRLLLADIYNNIGSVHQLKGEHSEALKYYEKTLAIQQRYLSDDHSSLAITYGNIGSIHRSMKNYSTTLSHYKKALEIQEKTLPSDHPLLGITYSNLGSLYDTMKDYSNAFIFYQKALDIKQKSLPENHPLLAILNQKMRTVYFSMKHSRRSSALKNAPSNLQKLVPIIEDPNNESTFISDSTPILLYLDNHYGDKKTLFHTNMIAKNDIIVQYCLKLDSELGLCARRLAYLHVISEKSAILSIFIDGKYNKTTRDDWSSYFLGLMGSCIAIARLGIHQIREEHIFDKPICILEEIQQNIHGKQYLFNDQFTAADLTLTVLIQPLRIVPALFIKYKNIFEYCDRIREQHDPKEFEDSYAERLLKHHRQKRQSSQYQSIFRNIIWYIFYIVFYPFKFLFTTTGTQTNHLYQYPSTNLTEKAHNDNRILKLTSLVNKAIFFSTYLWHFCFTIPKQMEFVNEGGNRILHRHSPENHLEGGF</sequence>
<dbReference type="SUPFAM" id="SSF81901">
    <property type="entry name" value="HCP-like"/>
    <property type="match status" value="1"/>
</dbReference>
<dbReference type="Proteomes" id="UP000663844">
    <property type="component" value="Unassembled WGS sequence"/>
</dbReference>
<feature type="repeat" description="TPR" evidence="3">
    <location>
        <begin position="404"/>
        <end position="437"/>
    </location>
</feature>
<dbReference type="SMART" id="SM00028">
    <property type="entry name" value="TPR"/>
    <property type="match status" value="13"/>
</dbReference>
<evidence type="ECO:0000256" key="2">
    <source>
        <dbReference type="ARBA" id="ARBA00022803"/>
    </source>
</evidence>
<dbReference type="CDD" id="cd00299">
    <property type="entry name" value="GST_C_family"/>
    <property type="match status" value="1"/>
</dbReference>
<dbReference type="Pfam" id="PF13374">
    <property type="entry name" value="TPR_10"/>
    <property type="match status" value="2"/>
</dbReference>
<feature type="repeat" description="TPR" evidence="3">
    <location>
        <begin position="698"/>
        <end position="731"/>
    </location>
</feature>
<dbReference type="SUPFAM" id="SSF47616">
    <property type="entry name" value="GST C-terminal domain-like"/>
    <property type="match status" value="1"/>
</dbReference>
<feature type="repeat" description="TPR" evidence="3">
    <location>
        <begin position="740"/>
        <end position="773"/>
    </location>
</feature>
<dbReference type="SUPFAM" id="SSF48452">
    <property type="entry name" value="TPR-like"/>
    <property type="match status" value="1"/>
</dbReference>
<dbReference type="PROSITE" id="PS50005">
    <property type="entry name" value="TPR"/>
    <property type="match status" value="12"/>
</dbReference>
<feature type="repeat" description="TPR" evidence="3">
    <location>
        <begin position="782"/>
        <end position="815"/>
    </location>
</feature>
<feature type="repeat" description="TPR" evidence="3">
    <location>
        <begin position="656"/>
        <end position="689"/>
    </location>
</feature>
<dbReference type="InterPro" id="IPR011990">
    <property type="entry name" value="TPR-like_helical_dom_sf"/>
</dbReference>
<organism evidence="4 5">
    <name type="scientific">Adineta steineri</name>
    <dbReference type="NCBI Taxonomy" id="433720"/>
    <lineage>
        <taxon>Eukaryota</taxon>
        <taxon>Metazoa</taxon>
        <taxon>Spiralia</taxon>
        <taxon>Gnathifera</taxon>
        <taxon>Rotifera</taxon>
        <taxon>Eurotatoria</taxon>
        <taxon>Bdelloidea</taxon>
        <taxon>Adinetida</taxon>
        <taxon>Adinetidae</taxon>
        <taxon>Adineta</taxon>
    </lineage>
</organism>
<gene>
    <name evidence="4" type="ORF">OXD698_LOCUS14554</name>
</gene>
<dbReference type="EMBL" id="CAJOAZ010000922">
    <property type="protein sequence ID" value="CAF3735615.1"/>
    <property type="molecule type" value="Genomic_DNA"/>
</dbReference>
<feature type="repeat" description="TPR" evidence="3">
    <location>
        <begin position="320"/>
        <end position="353"/>
    </location>
</feature>
<comment type="caution">
    <text evidence="4">The sequence shown here is derived from an EMBL/GenBank/DDBJ whole genome shotgun (WGS) entry which is preliminary data.</text>
</comment>
<evidence type="ECO:0000256" key="3">
    <source>
        <dbReference type="PROSITE-ProRule" id="PRU00339"/>
    </source>
</evidence>
<feature type="repeat" description="TPR" evidence="3">
    <location>
        <begin position="614"/>
        <end position="647"/>
    </location>
</feature>
<keyword evidence="2 3" id="KW-0802">TPR repeat</keyword>
<dbReference type="InterPro" id="IPR019734">
    <property type="entry name" value="TPR_rpt"/>
</dbReference>
<proteinExistence type="predicted"/>